<evidence type="ECO:0000313" key="1">
    <source>
        <dbReference type="EMBL" id="EJW88453.1"/>
    </source>
</evidence>
<dbReference type="Proteomes" id="UP000004810">
    <property type="component" value="Unassembled WGS sequence"/>
</dbReference>
<accession>J9F1T1</accession>
<organism evidence="1 2">
    <name type="scientific">Wuchereria bancrofti</name>
    <dbReference type="NCBI Taxonomy" id="6293"/>
    <lineage>
        <taxon>Eukaryota</taxon>
        <taxon>Metazoa</taxon>
        <taxon>Ecdysozoa</taxon>
        <taxon>Nematoda</taxon>
        <taxon>Chromadorea</taxon>
        <taxon>Rhabditida</taxon>
        <taxon>Spirurina</taxon>
        <taxon>Spiruromorpha</taxon>
        <taxon>Filarioidea</taxon>
        <taxon>Onchocercidae</taxon>
        <taxon>Wuchereria</taxon>
    </lineage>
</organism>
<name>J9F1T1_WUCBA</name>
<sequence>MDAVICEHCRKLGCWRVEESMKPWYCSDYNEPSSLFATCMRYFALNEEEIIILPDFLFQKIESLKYEMSIIGKMHQEDIIFDLSWVAVGNDGNVDWRKTYAKCYREMLPDHFFIFAAINGIATKALWERLFYSEQHKILNSFYEPIRNTARLMSHPAEFYELRNKTILSAAQYGWPAAVCAWIGLRNKTLNNINYQEELVGNFFEGPVYDLSFCLRQTILIAIINGQFHLLHYLPAVNFTDSYDLFPFAYGEMFLRFFRELINYPVTETFFNNKLSDCLKPIARVLYTSMSFLDFSRLRQMMVDIKDIKTLNRIKRFLDDISN</sequence>
<protein>
    <submittedName>
        <fullName evidence="1 3">Uncharacterized protein</fullName>
    </submittedName>
</protein>
<evidence type="ECO:0000313" key="3">
    <source>
        <dbReference type="WBParaSite" id="maker-PairedContig_6050-snap-gene-0.5-mRNA-1"/>
    </source>
</evidence>
<reference evidence="3" key="3">
    <citation type="submission" date="2016-11" db="UniProtKB">
        <authorList>
            <consortium name="WormBaseParasite"/>
        </authorList>
    </citation>
    <scope>IDENTIFICATION</scope>
    <source>
        <strain evidence="3">pt0022</strain>
    </source>
</reference>
<dbReference type="WBParaSite" id="maker-PairedContig_6050-snap-gene-0.5-mRNA-1">
    <property type="protein sequence ID" value="maker-PairedContig_6050-snap-gene-0.5-mRNA-1"/>
    <property type="gene ID" value="maker-PairedContig_6050-snap-gene-0.5"/>
</dbReference>
<evidence type="ECO:0000313" key="2">
    <source>
        <dbReference type="Proteomes" id="UP000004810"/>
    </source>
</evidence>
<dbReference type="AlphaFoldDB" id="J9F1T1"/>
<reference evidence="2" key="2">
    <citation type="submission" date="2012-08" db="EMBL/GenBank/DDBJ databases">
        <title>The Genome Sequence of Wuchereria bancrofti.</title>
        <authorList>
            <person name="Nutman T.B."/>
            <person name="Fink D.L."/>
            <person name="Russ C."/>
            <person name="Young S."/>
            <person name="Zeng Q."/>
            <person name="Koehrsen M."/>
            <person name="Alvarado L."/>
            <person name="Berlin A."/>
            <person name="Chapman S.B."/>
            <person name="Chen Z."/>
            <person name="Freedman E."/>
            <person name="Gellesch M."/>
            <person name="Goldberg J."/>
            <person name="Griggs A."/>
            <person name="Gujja S."/>
            <person name="Heilman E.R."/>
            <person name="Heiman D."/>
            <person name="Hepburn T."/>
            <person name="Howarth C."/>
            <person name="Jen D."/>
            <person name="Larson L."/>
            <person name="Lewis B."/>
            <person name="Mehta T."/>
            <person name="Park D."/>
            <person name="Pearson M."/>
            <person name="Roberts A."/>
            <person name="Saif S."/>
            <person name="Shea T."/>
            <person name="Shenoy N."/>
            <person name="Sisk P."/>
            <person name="Stolte C."/>
            <person name="Sykes S."/>
            <person name="Walk T."/>
            <person name="White J."/>
            <person name="Yandava C."/>
            <person name="Haas B."/>
            <person name="Henn M.R."/>
            <person name="Nusbaum C."/>
            <person name="Birren B."/>
        </authorList>
    </citation>
    <scope>NUCLEOTIDE SEQUENCE [LARGE SCALE GENOMIC DNA]</scope>
    <source>
        <strain evidence="2">NA</strain>
    </source>
</reference>
<reference evidence="1" key="1">
    <citation type="submission" date="2012-08" db="EMBL/GenBank/DDBJ databases">
        <title>The Genome Sequence of Wuchereria bancrofti.</title>
        <authorList>
            <consortium name="The Broad Institute Genome Sequencing Platform"/>
            <consortium name="Broad Institute Genome Sequencing Center for Infectious Disease"/>
            <person name="Nutman T.B."/>
            <person name="Fink D.L."/>
            <person name="Russ C."/>
            <person name="Young S."/>
            <person name="Zeng Q."/>
            <person name="Koehrsen M."/>
            <person name="Alvarado L."/>
            <person name="Berlin A."/>
            <person name="Borenstein D."/>
            <person name="Chapman S.B."/>
            <person name="Chen Z."/>
            <person name="Engels R."/>
            <person name="Freedman E."/>
            <person name="Gellesch M."/>
            <person name="Goldberg J."/>
            <person name="Griggs A."/>
            <person name="Gujja S."/>
            <person name="Heilman E.R."/>
            <person name="Heiman D."/>
            <person name="Hepburn T."/>
            <person name="Howarth C."/>
            <person name="Jen D."/>
            <person name="Larson L."/>
            <person name="Lewis B."/>
            <person name="Mehta T."/>
            <person name="Park D."/>
            <person name="Pearson M."/>
            <person name="Richards J."/>
            <person name="Roberts A."/>
            <person name="Saif S."/>
            <person name="Shea T."/>
            <person name="Shenoy N."/>
            <person name="Sisk P."/>
            <person name="Stolte C."/>
            <person name="Sykes S."/>
            <person name="Walk T."/>
            <person name="White J."/>
            <person name="Yandava C."/>
            <person name="Haas B."/>
            <person name="Henn M.R."/>
            <person name="Nusbaum C."/>
            <person name="Birren B."/>
        </authorList>
    </citation>
    <scope>NUCLEOTIDE SEQUENCE</scope>
</reference>
<proteinExistence type="predicted"/>
<dbReference type="EMBL" id="ADBV01000112">
    <property type="protein sequence ID" value="EJW88453.1"/>
    <property type="molecule type" value="Genomic_DNA"/>
</dbReference>
<gene>
    <name evidence="1" type="ORF">WUBG_00631</name>
</gene>